<comment type="caution">
    <text evidence="1">The sequence shown here is derived from an EMBL/GenBank/DDBJ whole genome shotgun (WGS) entry which is preliminary data.</text>
</comment>
<name>A0ABX4MBQ6_9ACTO</name>
<organism evidence="1 2">
    <name type="scientific">Actinomyces ruminis</name>
    <dbReference type="NCBI Taxonomy" id="1937003"/>
    <lineage>
        <taxon>Bacteria</taxon>
        <taxon>Bacillati</taxon>
        <taxon>Actinomycetota</taxon>
        <taxon>Actinomycetes</taxon>
        <taxon>Actinomycetales</taxon>
        <taxon>Actinomycetaceae</taxon>
        <taxon>Actinomyces</taxon>
    </lineage>
</organism>
<dbReference type="Proteomes" id="UP000194577">
    <property type="component" value="Unassembled WGS sequence"/>
</dbReference>
<evidence type="ECO:0008006" key="3">
    <source>
        <dbReference type="Google" id="ProtNLM"/>
    </source>
</evidence>
<accession>A0ABX4MBQ6</accession>
<keyword evidence="2" id="KW-1185">Reference proteome</keyword>
<evidence type="ECO:0000313" key="2">
    <source>
        <dbReference type="Proteomes" id="UP000194577"/>
    </source>
</evidence>
<proteinExistence type="predicted"/>
<gene>
    <name evidence="1" type="ORF">BW737_008830</name>
</gene>
<dbReference type="EMBL" id="MTPX02000042">
    <property type="protein sequence ID" value="PHP52578.1"/>
    <property type="molecule type" value="Genomic_DNA"/>
</dbReference>
<reference evidence="1 2" key="1">
    <citation type="submission" date="2017-10" db="EMBL/GenBank/DDBJ databases">
        <title>Draft genome sequence of cellulolytic Actinomyces sp CtC72 isolated from cattle rumen fluid.</title>
        <authorList>
            <person name="Joshi A.J."/>
            <person name="Vasudevan G."/>
            <person name="Lanjekar V.B."/>
            <person name="Hivarkar S."/>
            <person name="Engineer A."/>
            <person name="Pore S.D."/>
            <person name="Dhakephalkar P.K."/>
            <person name="Dagar S."/>
        </authorList>
    </citation>
    <scope>NUCLEOTIDE SEQUENCE [LARGE SCALE GENOMIC DNA]</scope>
    <source>
        <strain evidence="2">CtC72</strain>
    </source>
</reference>
<protein>
    <recommendedName>
        <fullName evidence="3">HNH endonuclease</fullName>
    </recommendedName>
</protein>
<dbReference type="RefSeq" id="WP_086614207.1">
    <property type="nucleotide sequence ID" value="NZ_MTPX02000042.1"/>
</dbReference>
<sequence length="102" mass="11207">MTSGMTITAAELAGLIPAGSSSAPVPDSVAYALLERLADDGGPDTCAHGHEWTIATARVRVRDRRRSGRGIVIERDCRICKHEAYREARRHQRHQMKGGRLT</sequence>
<evidence type="ECO:0000313" key="1">
    <source>
        <dbReference type="EMBL" id="PHP52578.1"/>
    </source>
</evidence>